<accession>X6L8P5</accession>
<dbReference type="Proteomes" id="UP000023152">
    <property type="component" value="Unassembled WGS sequence"/>
</dbReference>
<dbReference type="EMBL" id="ASPP01048430">
    <property type="protein sequence ID" value="ETN97853.1"/>
    <property type="molecule type" value="Genomic_DNA"/>
</dbReference>
<feature type="compositionally biased region" description="Low complexity" evidence="1">
    <location>
        <begin position="99"/>
        <end position="136"/>
    </location>
</feature>
<comment type="caution">
    <text evidence="2">The sequence shown here is derived from an EMBL/GenBank/DDBJ whole genome shotgun (WGS) entry which is preliminary data.</text>
</comment>
<protein>
    <submittedName>
        <fullName evidence="2">Uncharacterized protein</fullName>
    </submittedName>
</protein>
<keyword evidence="3" id="KW-1185">Reference proteome</keyword>
<sequence length="150" mass="16936">SNQEKEKQTLLAIEKFTKYAEEQYIAYAQNHKKDVKYAGDKGRGLLNYLLRNYKYPTNMRTMSFGFENKDKPSNEEKKEKLMSPKNTTAKSIADAAQLTKNTGSTNNTNANANNNNNNNNNATTSTKTIKKTTNSTENFNSNDKKDSTSN</sequence>
<reference evidence="2 3" key="1">
    <citation type="journal article" date="2013" name="Curr. Biol.">
        <title>The Genome of the Foraminiferan Reticulomyxa filosa.</title>
        <authorList>
            <person name="Glockner G."/>
            <person name="Hulsmann N."/>
            <person name="Schleicher M."/>
            <person name="Noegel A.A."/>
            <person name="Eichinger L."/>
            <person name="Gallinger C."/>
            <person name="Pawlowski J."/>
            <person name="Sierra R."/>
            <person name="Euteneuer U."/>
            <person name="Pillet L."/>
            <person name="Moustafa A."/>
            <person name="Platzer M."/>
            <person name="Groth M."/>
            <person name="Szafranski K."/>
            <person name="Schliwa M."/>
        </authorList>
    </citation>
    <scope>NUCLEOTIDE SEQUENCE [LARGE SCALE GENOMIC DNA]</scope>
</reference>
<name>X6L8P5_RETFI</name>
<feature type="non-terminal residue" evidence="2">
    <location>
        <position position="1"/>
    </location>
</feature>
<evidence type="ECO:0000313" key="3">
    <source>
        <dbReference type="Proteomes" id="UP000023152"/>
    </source>
</evidence>
<feature type="region of interest" description="Disordered" evidence="1">
    <location>
        <begin position="64"/>
        <end position="150"/>
    </location>
</feature>
<gene>
    <name evidence="2" type="ORF">RFI_39673</name>
</gene>
<dbReference type="AlphaFoldDB" id="X6L8P5"/>
<evidence type="ECO:0000313" key="2">
    <source>
        <dbReference type="EMBL" id="ETN97853.1"/>
    </source>
</evidence>
<evidence type="ECO:0000256" key="1">
    <source>
        <dbReference type="SAM" id="MobiDB-lite"/>
    </source>
</evidence>
<feature type="compositionally biased region" description="Basic and acidic residues" evidence="1">
    <location>
        <begin position="67"/>
        <end position="82"/>
    </location>
</feature>
<organism evidence="2 3">
    <name type="scientific">Reticulomyxa filosa</name>
    <dbReference type="NCBI Taxonomy" id="46433"/>
    <lineage>
        <taxon>Eukaryota</taxon>
        <taxon>Sar</taxon>
        <taxon>Rhizaria</taxon>
        <taxon>Retaria</taxon>
        <taxon>Foraminifera</taxon>
        <taxon>Monothalamids</taxon>
        <taxon>Reticulomyxidae</taxon>
        <taxon>Reticulomyxa</taxon>
    </lineage>
</organism>
<proteinExistence type="predicted"/>
<feature type="non-terminal residue" evidence="2">
    <location>
        <position position="150"/>
    </location>
</feature>